<dbReference type="EMBL" id="CP006850">
    <property type="protein sequence ID" value="AHH15870.1"/>
    <property type="molecule type" value="Genomic_DNA"/>
</dbReference>
<reference evidence="1 2" key="1">
    <citation type="journal article" date="2014" name="Appl. Environ. Microbiol.">
        <title>Insights into the Microbial Degradation of Rubber and Gutta-Percha by Analysis of the Complete Genome of Nocardia nova SH22a.</title>
        <authorList>
            <person name="Luo Q."/>
            <person name="Hiessl S."/>
            <person name="Poehlein A."/>
            <person name="Daniel R."/>
            <person name="Steinbuchel A."/>
        </authorList>
    </citation>
    <scope>NUCLEOTIDE SEQUENCE [LARGE SCALE GENOMIC DNA]</scope>
    <source>
        <strain evidence="1">SH22a</strain>
    </source>
</reference>
<protein>
    <submittedName>
        <fullName evidence="1">Uncharacterized protein</fullName>
    </submittedName>
</protein>
<sequence length="78" mass="8126">MSEFTVPGDNPVEAAGRSGRVATIDDVCYLAVRAASTSRAHSSRADLAAVGAMPRPGRRPEGTAVIGHTARYDTVTAR</sequence>
<accession>W5T989</accession>
<keyword evidence="2" id="KW-1185">Reference proteome</keyword>
<dbReference type="AlphaFoldDB" id="W5T989"/>
<gene>
    <name evidence="1" type="ORF">NONO_c10630</name>
</gene>
<dbReference type="KEGG" id="nno:NONO_c10630"/>
<organism evidence="1 2">
    <name type="scientific">Nocardia nova SH22a</name>
    <dbReference type="NCBI Taxonomy" id="1415166"/>
    <lineage>
        <taxon>Bacteria</taxon>
        <taxon>Bacillati</taxon>
        <taxon>Actinomycetota</taxon>
        <taxon>Actinomycetes</taxon>
        <taxon>Mycobacteriales</taxon>
        <taxon>Nocardiaceae</taxon>
        <taxon>Nocardia</taxon>
    </lineage>
</organism>
<evidence type="ECO:0000313" key="1">
    <source>
        <dbReference type="EMBL" id="AHH15870.1"/>
    </source>
</evidence>
<proteinExistence type="predicted"/>
<dbReference type="PATRIC" id="fig|1415166.3.peg.1076"/>
<name>W5T989_9NOCA</name>
<dbReference type="HOGENOM" id="CLU_2618470_0_0_11"/>
<evidence type="ECO:0000313" key="2">
    <source>
        <dbReference type="Proteomes" id="UP000019150"/>
    </source>
</evidence>
<dbReference type="RefSeq" id="WP_025347390.1">
    <property type="nucleotide sequence ID" value="NZ_CP006850.1"/>
</dbReference>
<dbReference type="Proteomes" id="UP000019150">
    <property type="component" value="Chromosome"/>
</dbReference>